<dbReference type="AlphaFoldDB" id="A0AAV0ER79"/>
<dbReference type="EMBL" id="CAMAPF010000938">
    <property type="protein sequence ID" value="CAH9125757.1"/>
    <property type="molecule type" value="Genomic_DNA"/>
</dbReference>
<evidence type="ECO:0000313" key="2">
    <source>
        <dbReference type="EMBL" id="CAH9125757.1"/>
    </source>
</evidence>
<protein>
    <recommendedName>
        <fullName evidence="1">Reverse transcriptase zinc-binding domain-containing protein</fullName>
    </recommendedName>
</protein>
<keyword evidence="3" id="KW-1185">Reference proteome</keyword>
<proteinExistence type="predicted"/>
<reference evidence="2" key="1">
    <citation type="submission" date="2022-07" db="EMBL/GenBank/DDBJ databases">
        <authorList>
            <person name="Macas J."/>
            <person name="Novak P."/>
            <person name="Neumann P."/>
        </authorList>
    </citation>
    <scope>NUCLEOTIDE SEQUENCE</scope>
</reference>
<dbReference type="InterPro" id="IPR026960">
    <property type="entry name" value="RVT-Znf"/>
</dbReference>
<feature type="non-terminal residue" evidence="2">
    <location>
        <position position="225"/>
    </location>
</feature>
<accession>A0AAV0ER79</accession>
<dbReference type="Pfam" id="PF13966">
    <property type="entry name" value="zf-RVT"/>
    <property type="match status" value="1"/>
</dbReference>
<evidence type="ECO:0000313" key="3">
    <source>
        <dbReference type="Proteomes" id="UP001152523"/>
    </source>
</evidence>
<gene>
    <name evidence="2" type="ORF">CEPIT_LOCUS27004</name>
</gene>
<comment type="caution">
    <text evidence="2">The sequence shown here is derived from an EMBL/GenBank/DDBJ whole genome shotgun (WGS) entry which is preliminary data.</text>
</comment>
<dbReference type="Proteomes" id="UP001152523">
    <property type="component" value="Unassembled WGS sequence"/>
</dbReference>
<evidence type="ECO:0000259" key="1">
    <source>
        <dbReference type="Pfam" id="PF13966"/>
    </source>
</evidence>
<feature type="domain" description="Reverse transcriptase zinc-binding" evidence="1">
    <location>
        <begin position="2"/>
        <end position="75"/>
    </location>
</feature>
<name>A0AAV0ER79_9ASTE</name>
<sequence>MRKNTDLNSAAKYIWNGGTPKKISFFMWRLINNILPFEYNLKKIGIIGPFKCPFCNHEDTIDHYFMQCHTSSRVWLHFGNILNFQINLSSSLIPFLHLWYNDYKGSVRELSFIIPNLICWQLWKIRNNLLYDDNTTSYVEAVAAITNELFQLSVAKPLSRLNNHLPAINICTVPRTNKPPIKGQWLKPPASFIKISLATRPLSDSILRTGILIRNAKGVYIAHST</sequence>
<organism evidence="2 3">
    <name type="scientific">Cuscuta epithymum</name>
    <dbReference type="NCBI Taxonomy" id="186058"/>
    <lineage>
        <taxon>Eukaryota</taxon>
        <taxon>Viridiplantae</taxon>
        <taxon>Streptophyta</taxon>
        <taxon>Embryophyta</taxon>
        <taxon>Tracheophyta</taxon>
        <taxon>Spermatophyta</taxon>
        <taxon>Magnoliopsida</taxon>
        <taxon>eudicotyledons</taxon>
        <taxon>Gunneridae</taxon>
        <taxon>Pentapetalae</taxon>
        <taxon>asterids</taxon>
        <taxon>lamiids</taxon>
        <taxon>Solanales</taxon>
        <taxon>Convolvulaceae</taxon>
        <taxon>Cuscuteae</taxon>
        <taxon>Cuscuta</taxon>
        <taxon>Cuscuta subgen. Cuscuta</taxon>
    </lineage>
</organism>